<reference evidence="1" key="1">
    <citation type="submission" date="2009-01" db="EMBL/GenBank/DDBJ databases">
        <title>Complete sequence of Desulfovibrio desulfuricans subsp. desulfuricans str. ATCC 27774.</title>
        <authorList>
            <consortium name="US DOE Joint Genome Institute"/>
            <person name="Lucas S."/>
            <person name="Copeland A."/>
            <person name="Lapidus A."/>
            <person name="Glavina del Rio T."/>
            <person name="Tice H."/>
            <person name="Bruce D."/>
            <person name="Goodwin L."/>
            <person name="Pitluck S."/>
            <person name="Sims D."/>
            <person name="Lu M."/>
            <person name="Kiss H."/>
            <person name="Meineke L."/>
            <person name="Brettin T."/>
            <person name="Detter J.C."/>
            <person name="Han C."/>
            <person name="Larimer F."/>
            <person name="Land M."/>
            <person name="Hauser L."/>
            <person name="Kyrpides N."/>
            <person name="Ovchinnikova G."/>
            <person name="Hazen T.C."/>
        </authorList>
    </citation>
    <scope>NUCLEOTIDE SEQUENCE [LARGE SCALE GENOMIC DNA]</scope>
    <source>
        <strain evidence="1">ATCC 27774</strain>
    </source>
</reference>
<accession>B8J3X9</accession>
<name>B8J3X9_DESDA</name>
<dbReference type="HOGENOM" id="CLU_3215291_0_0_7"/>
<dbReference type="KEGG" id="dds:Ddes_2128"/>
<dbReference type="EMBL" id="CP001358">
    <property type="protein sequence ID" value="ACL50024.1"/>
    <property type="molecule type" value="Genomic_DNA"/>
</dbReference>
<sequence length="44" mass="4409">MLSICAAGKAHSAPFRLLHPLAVAERTAKGGGLAAAPFVLHAAD</sequence>
<organism evidence="1">
    <name type="scientific">Desulfovibrio desulfuricans (strain ATCC 27774 / DSM 6949 / MB)</name>
    <dbReference type="NCBI Taxonomy" id="525146"/>
    <lineage>
        <taxon>Bacteria</taxon>
        <taxon>Pseudomonadati</taxon>
        <taxon>Thermodesulfobacteriota</taxon>
        <taxon>Desulfovibrionia</taxon>
        <taxon>Desulfovibrionales</taxon>
        <taxon>Desulfovibrionaceae</taxon>
        <taxon>Desulfovibrio</taxon>
    </lineage>
</organism>
<dbReference type="AlphaFoldDB" id="B8J3X9"/>
<evidence type="ECO:0000313" key="1">
    <source>
        <dbReference type="EMBL" id="ACL50024.1"/>
    </source>
</evidence>
<gene>
    <name evidence="1" type="ordered locus">Ddes_2128</name>
</gene>
<dbReference type="STRING" id="525146.Ddes_2128"/>
<proteinExistence type="predicted"/>
<protein>
    <submittedName>
        <fullName evidence="1">Uncharacterized protein</fullName>
    </submittedName>
</protein>